<gene>
    <name evidence="2" type="ORF">HCDG_02148</name>
</gene>
<dbReference type="HOGENOM" id="CLU_973088_0_0_1"/>
<feature type="compositionally biased region" description="Basic and acidic residues" evidence="1">
    <location>
        <begin position="38"/>
        <end position="73"/>
    </location>
</feature>
<dbReference type="AlphaFoldDB" id="C6H6U7"/>
<reference evidence="3" key="1">
    <citation type="submission" date="2009-05" db="EMBL/GenBank/DDBJ databases">
        <title>The genome sequence of Ajellomyces capsulatus strain H143.</title>
        <authorList>
            <person name="Champion M."/>
            <person name="Cuomo C.A."/>
            <person name="Ma L.-J."/>
            <person name="Henn M.R."/>
            <person name="Sil A."/>
            <person name="Goldman B."/>
            <person name="Young S.K."/>
            <person name="Kodira C.D."/>
            <person name="Zeng Q."/>
            <person name="Koehrsen M."/>
            <person name="Alvarado L."/>
            <person name="Berlin A.M."/>
            <person name="Borenstein D."/>
            <person name="Chen Z."/>
            <person name="Engels R."/>
            <person name="Freedman E."/>
            <person name="Gellesch M."/>
            <person name="Goldberg J."/>
            <person name="Griggs A."/>
            <person name="Gujja S."/>
            <person name="Heiman D.I."/>
            <person name="Hepburn T.A."/>
            <person name="Howarth C."/>
            <person name="Jen D."/>
            <person name="Larson L."/>
            <person name="Lewis B."/>
            <person name="Mehta T."/>
            <person name="Park D."/>
            <person name="Pearson M."/>
            <person name="Roberts A."/>
            <person name="Saif S."/>
            <person name="Shea T.D."/>
            <person name="Shenoy N."/>
            <person name="Sisk P."/>
            <person name="Stolte C."/>
            <person name="Sykes S."/>
            <person name="Walk T."/>
            <person name="White J."/>
            <person name="Yandava C."/>
            <person name="Klein B."/>
            <person name="McEwen J.G."/>
            <person name="Puccia R."/>
            <person name="Goldman G.H."/>
            <person name="Felipe M.S."/>
            <person name="Nino-Vega G."/>
            <person name="San-Blas G."/>
            <person name="Taylor J.W."/>
            <person name="Mendoza L."/>
            <person name="Galagan J.E."/>
            <person name="Nusbaum C."/>
            <person name="Birren B.W."/>
        </authorList>
    </citation>
    <scope>NUCLEOTIDE SEQUENCE [LARGE SCALE GENOMIC DNA]</scope>
    <source>
        <strain evidence="3">H143</strain>
    </source>
</reference>
<feature type="region of interest" description="Disordered" evidence="1">
    <location>
        <begin position="131"/>
        <end position="220"/>
    </location>
</feature>
<name>C6H6U7_AJECH</name>
<accession>C6H6U7</accession>
<evidence type="ECO:0000313" key="3">
    <source>
        <dbReference type="Proteomes" id="UP000002624"/>
    </source>
</evidence>
<dbReference type="VEuPathDB" id="FungiDB:HCDG_02148"/>
<feature type="compositionally biased region" description="Basic residues" evidence="1">
    <location>
        <begin position="149"/>
        <end position="167"/>
    </location>
</feature>
<evidence type="ECO:0000313" key="2">
    <source>
        <dbReference type="EMBL" id="EER44118.1"/>
    </source>
</evidence>
<dbReference type="EMBL" id="GG692420">
    <property type="protein sequence ID" value="EER44118.1"/>
    <property type="molecule type" value="Genomic_DNA"/>
</dbReference>
<dbReference type="Proteomes" id="UP000002624">
    <property type="component" value="Unassembled WGS sequence"/>
</dbReference>
<organism evidence="2 3">
    <name type="scientific">Ajellomyces capsulatus (strain H143)</name>
    <name type="common">Darling's disease fungus</name>
    <name type="synonym">Histoplasma capsulatum</name>
    <dbReference type="NCBI Taxonomy" id="544712"/>
    <lineage>
        <taxon>Eukaryota</taxon>
        <taxon>Fungi</taxon>
        <taxon>Dikarya</taxon>
        <taxon>Ascomycota</taxon>
        <taxon>Pezizomycotina</taxon>
        <taxon>Eurotiomycetes</taxon>
        <taxon>Eurotiomycetidae</taxon>
        <taxon>Onygenales</taxon>
        <taxon>Ajellomycetaceae</taxon>
        <taxon>Histoplasma</taxon>
    </lineage>
</organism>
<sequence>MVVYTHTNKGSKRTRTTRTTRTTMTALLGRQNSTSGEPLHRVRPRETGIERQRVGVGRADRGLRGKGKGEGSRRGSGRGRRKVKEKGEERRGEKKKKKFVVPGWTKDLDDYSSTPSSSQLCFDLCNEWEGKGTGGEEEKDRENECWKYGQRKKQKQKKGKKKKKKSAKGSSQQRREKGKERQRRVGRAGGRVSKKLAVTARRGKGKGQGAETPRTKQETANGRARVWPVCGRSVVAGCISTHAVHSCPATGPRQASGIPGTGQGTAQPGSAVISPVPLLYLTLYAI</sequence>
<dbReference type="OMA" id="GCISTHA"/>
<dbReference type="OrthoDB" id="10611936at2759"/>
<proteinExistence type="predicted"/>
<protein>
    <submittedName>
        <fullName evidence="2">Uncharacterized protein</fullName>
    </submittedName>
</protein>
<feature type="compositionally biased region" description="Basic and acidic residues" evidence="1">
    <location>
        <begin position="131"/>
        <end position="145"/>
    </location>
</feature>
<feature type="region of interest" description="Disordered" evidence="1">
    <location>
        <begin position="29"/>
        <end position="99"/>
    </location>
</feature>
<evidence type="ECO:0000256" key="1">
    <source>
        <dbReference type="SAM" id="MobiDB-lite"/>
    </source>
</evidence>
<feature type="region of interest" description="Disordered" evidence="1">
    <location>
        <begin position="247"/>
        <end position="268"/>
    </location>
</feature>
<feature type="compositionally biased region" description="Basic residues" evidence="1">
    <location>
        <begin position="75"/>
        <end position="84"/>
    </location>
</feature>